<gene>
    <name evidence="7" type="ORF">MJA45_09520</name>
</gene>
<dbReference type="PANTHER" id="PTHR43649:SF33">
    <property type="entry name" value="POLYGALACTURONAN_RHAMNOGALACTURONAN-BINDING PROTEIN YTCQ"/>
    <property type="match status" value="1"/>
</dbReference>
<reference evidence="7 8" key="1">
    <citation type="submission" date="2022-02" db="EMBL/GenBank/DDBJ databases">
        <title>Paenibacillus sp. MBLB1776 Whole Genome Shotgun Sequencing.</title>
        <authorList>
            <person name="Hwang C.Y."/>
            <person name="Cho E.-S."/>
            <person name="Seo M.-J."/>
        </authorList>
    </citation>
    <scope>NUCLEOTIDE SEQUENCE [LARGE SCALE GENOMIC DNA]</scope>
    <source>
        <strain evidence="7 8">MBLB1776</strain>
    </source>
</reference>
<dbReference type="PANTHER" id="PTHR43649">
    <property type="entry name" value="ARABINOSE-BINDING PROTEIN-RELATED"/>
    <property type="match status" value="1"/>
</dbReference>
<dbReference type="CDD" id="cd13580">
    <property type="entry name" value="PBP2_AlgQ_like_1"/>
    <property type="match status" value="1"/>
</dbReference>
<dbReference type="KEGG" id="paun:MJA45_09520"/>
<keyword evidence="5" id="KW-0449">Lipoprotein</keyword>
<dbReference type="InterPro" id="IPR006059">
    <property type="entry name" value="SBP"/>
</dbReference>
<proteinExistence type="predicted"/>
<evidence type="ECO:0000313" key="7">
    <source>
        <dbReference type="EMBL" id="WNQ13241.1"/>
    </source>
</evidence>
<evidence type="ECO:0000256" key="4">
    <source>
        <dbReference type="ARBA" id="ARBA00023139"/>
    </source>
</evidence>
<dbReference type="PROSITE" id="PS51257">
    <property type="entry name" value="PROKAR_LIPOPROTEIN"/>
    <property type="match status" value="1"/>
</dbReference>
<evidence type="ECO:0000256" key="5">
    <source>
        <dbReference type="ARBA" id="ARBA00023288"/>
    </source>
</evidence>
<keyword evidence="2 6" id="KW-0732">Signal</keyword>
<organism evidence="7 8">
    <name type="scientific">Paenibacillus aurantius</name>
    <dbReference type="NCBI Taxonomy" id="2918900"/>
    <lineage>
        <taxon>Bacteria</taxon>
        <taxon>Bacillati</taxon>
        <taxon>Bacillota</taxon>
        <taxon>Bacilli</taxon>
        <taxon>Bacillales</taxon>
        <taxon>Paenibacillaceae</taxon>
        <taxon>Paenibacillus</taxon>
    </lineage>
</organism>
<dbReference type="Proteomes" id="UP001305702">
    <property type="component" value="Chromosome"/>
</dbReference>
<protein>
    <submittedName>
        <fullName evidence="7">Extracellular solute-binding protein</fullName>
    </submittedName>
</protein>
<dbReference type="AlphaFoldDB" id="A0AA96RH70"/>
<name>A0AA96RH70_9BACL</name>
<evidence type="ECO:0000313" key="8">
    <source>
        <dbReference type="Proteomes" id="UP001305702"/>
    </source>
</evidence>
<dbReference type="Gene3D" id="3.40.190.10">
    <property type="entry name" value="Periplasmic binding protein-like II"/>
    <property type="match status" value="2"/>
</dbReference>
<dbReference type="RefSeq" id="WP_315607021.1">
    <property type="nucleotide sequence ID" value="NZ_CP130318.1"/>
</dbReference>
<evidence type="ECO:0000256" key="2">
    <source>
        <dbReference type="ARBA" id="ARBA00022729"/>
    </source>
</evidence>
<feature type="signal peptide" evidence="6">
    <location>
        <begin position="1"/>
        <end position="21"/>
    </location>
</feature>
<dbReference type="Pfam" id="PF01547">
    <property type="entry name" value="SBP_bac_1"/>
    <property type="match status" value="1"/>
</dbReference>
<evidence type="ECO:0000256" key="6">
    <source>
        <dbReference type="SAM" id="SignalP"/>
    </source>
</evidence>
<keyword evidence="8" id="KW-1185">Reference proteome</keyword>
<keyword evidence="3" id="KW-0472">Membrane</keyword>
<dbReference type="InterPro" id="IPR050490">
    <property type="entry name" value="Bact_solute-bd_prot1"/>
</dbReference>
<feature type="chain" id="PRO_5041701108" evidence="6">
    <location>
        <begin position="22"/>
        <end position="506"/>
    </location>
</feature>
<accession>A0AA96RH70</accession>
<evidence type="ECO:0000256" key="1">
    <source>
        <dbReference type="ARBA" id="ARBA00022475"/>
    </source>
</evidence>
<dbReference type="SUPFAM" id="SSF53850">
    <property type="entry name" value="Periplasmic binding protein-like II"/>
    <property type="match status" value="1"/>
</dbReference>
<dbReference type="EMBL" id="CP130318">
    <property type="protein sequence ID" value="WNQ13241.1"/>
    <property type="molecule type" value="Genomic_DNA"/>
</dbReference>
<keyword evidence="4" id="KW-0564">Palmitate</keyword>
<sequence>MKKQAASVMGGVMLATAVLSACSSGSEGQAGAGGSSKPGEDTKPFALSIVANQVGEIPPKGNPLEQALAKYTNTTPEFQWIPASAYDDKVNVMMASGELPKLIKVNYVPTIINAMKSDQFWEIGPYLKDYKNLSAQPSSYFDNIKVEGKLYGIPIFRDIGRAVVHYRKDWFDAAGLKVPKSLDDWYNVLKAVAESDPDKNGKKDTYGFLLDKAYNQGTASTLTRLSVAQGGPNKWKVDDQGTFTPEFMTEEFFATMKLFKRLYDEKLINQDFSVVDAATNDKSYEAGRVALRISGGNAQSMQTNLVKVVPTAVVDAAPLEGPSGIRVPGESGNAGIWAIPKSSVKTEAEMKKVLSFLDKLLDKEMVYLINKGVEGKHYKVEGDFTIPLDKDADAKEVKPYRDTLIQRGEAYNMDKPMKETDLFLKNKKLVSGNEKYAVNNPALTLLSDTYTERGKELEQMITDAETKFIMGKIDEAGWKAEMDKWKKAGGDKLMQEYKEAYLKNKK</sequence>
<evidence type="ECO:0000256" key="3">
    <source>
        <dbReference type="ARBA" id="ARBA00023136"/>
    </source>
</evidence>
<keyword evidence="1" id="KW-1003">Cell membrane</keyword>